<keyword evidence="9" id="KW-0902">Two-component regulatory system</keyword>
<keyword evidence="15" id="KW-1185">Reference proteome</keyword>
<dbReference type="PRINTS" id="PR00344">
    <property type="entry name" value="BCTRLSENSOR"/>
</dbReference>
<evidence type="ECO:0000256" key="11">
    <source>
        <dbReference type="SAM" id="Phobius"/>
    </source>
</evidence>
<evidence type="ECO:0000256" key="6">
    <source>
        <dbReference type="ARBA" id="ARBA00022692"/>
    </source>
</evidence>
<dbReference type="GO" id="GO:0005524">
    <property type="term" value="F:ATP binding"/>
    <property type="evidence" value="ECO:0007669"/>
    <property type="project" value="UniProtKB-KW"/>
</dbReference>
<evidence type="ECO:0000256" key="4">
    <source>
        <dbReference type="ARBA" id="ARBA00022553"/>
    </source>
</evidence>
<dbReference type="PROSITE" id="PS50885">
    <property type="entry name" value="HAMP"/>
    <property type="match status" value="1"/>
</dbReference>
<dbReference type="Pfam" id="PF02518">
    <property type="entry name" value="HATPase_c"/>
    <property type="match status" value="1"/>
</dbReference>
<protein>
    <recommendedName>
        <fullName evidence="3">histidine kinase</fullName>
        <ecNumber evidence="3">2.7.13.3</ecNumber>
    </recommendedName>
</protein>
<dbReference type="InterPro" id="IPR005467">
    <property type="entry name" value="His_kinase_dom"/>
</dbReference>
<dbReference type="SMART" id="SM00388">
    <property type="entry name" value="HisKA"/>
    <property type="match status" value="1"/>
</dbReference>
<dbReference type="SUPFAM" id="SSF158472">
    <property type="entry name" value="HAMP domain-like"/>
    <property type="match status" value="1"/>
</dbReference>
<dbReference type="Gene3D" id="1.10.287.130">
    <property type="match status" value="1"/>
</dbReference>
<dbReference type="EC" id="2.7.13.3" evidence="3"/>
<evidence type="ECO:0000256" key="10">
    <source>
        <dbReference type="ARBA" id="ARBA00023136"/>
    </source>
</evidence>
<keyword evidence="14" id="KW-0067">ATP-binding</keyword>
<proteinExistence type="predicted"/>
<evidence type="ECO:0000256" key="8">
    <source>
        <dbReference type="ARBA" id="ARBA00022989"/>
    </source>
</evidence>
<keyword evidence="6 11" id="KW-0812">Transmembrane</keyword>
<dbReference type="InterPro" id="IPR036097">
    <property type="entry name" value="HisK_dim/P_sf"/>
</dbReference>
<name>A0ABZ2JVP1_9BACT</name>
<accession>A0ABZ2JVP1</accession>
<dbReference type="EMBL" id="CP089982">
    <property type="protein sequence ID" value="WXA90541.1"/>
    <property type="molecule type" value="Genomic_DNA"/>
</dbReference>
<dbReference type="SUPFAM" id="SSF55874">
    <property type="entry name" value="ATPase domain of HSP90 chaperone/DNA topoisomerase II/histidine kinase"/>
    <property type="match status" value="1"/>
</dbReference>
<feature type="domain" description="Histidine kinase" evidence="12">
    <location>
        <begin position="230"/>
        <end position="436"/>
    </location>
</feature>
<dbReference type="Proteomes" id="UP001379533">
    <property type="component" value="Chromosome"/>
</dbReference>
<organism evidence="14 15">
    <name type="scientific">Pendulispora brunnea</name>
    <dbReference type="NCBI Taxonomy" id="2905690"/>
    <lineage>
        <taxon>Bacteria</taxon>
        <taxon>Pseudomonadati</taxon>
        <taxon>Myxococcota</taxon>
        <taxon>Myxococcia</taxon>
        <taxon>Myxococcales</taxon>
        <taxon>Sorangiineae</taxon>
        <taxon>Pendulisporaceae</taxon>
        <taxon>Pendulispora</taxon>
    </lineage>
</organism>
<gene>
    <name evidence="14" type="ORF">LZC95_29305</name>
</gene>
<dbReference type="Pfam" id="PF00512">
    <property type="entry name" value="HisKA"/>
    <property type="match status" value="1"/>
</dbReference>
<evidence type="ECO:0000256" key="9">
    <source>
        <dbReference type="ARBA" id="ARBA00023012"/>
    </source>
</evidence>
<dbReference type="CDD" id="cd06225">
    <property type="entry name" value="HAMP"/>
    <property type="match status" value="1"/>
</dbReference>
<evidence type="ECO:0000313" key="15">
    <source>
        <dbReference type="Proteomes" id="UP001379533"/>
    </source>
</evidence>
<evidence type="ECO:0000256" key="1">
    <source>
        <dbReference type="ARBA" id="ARBA00000085"/>
    </source>
</evidence>
<dbReference type="Gene3D" id="6.10.340.10">
    <property type="match status" value="1"/>
</dbReference>
<dbReference type="PROSITE" id="PS50109">
    <property type="entry name" value="HIS_KIN"/>
    <property type="match status" value="1"/>
</dbReference>
<dbReference type="SMART" id="SM00387">
    <property type="entry name" value="HATPase_c"/>
    <property type="match status" value="1"/>
</dbReference>
<evidence type="ECO:0000256" key="5">
    <source>
        <dbReference type="ARBA" id="ARBA00022679"/>
    </source>
</evidence>
<evidence type="ECO:0000313" key="14">
    <source>
        <dbReference type="EMBL" id="WXA90541.1"/>
    </source>
</evidence>
<dbReference type="SMART" id="SM00304">
    <property type="entry name" value="HAMP"/>
    <property type="match status" value="1"/>
</dbReference>
<dbReference type="CDD" id="cd00082">
    <property type="entry name" value="HisKA"/>
    <property type="match status" value="1"/>
</dbReference>
<evidence type="ECO:0000259" key="12">
    <source>
        <dbReference type="PROSITE" id="PS50109"/>
    </source>
</evidence>
<dbReference type="InterPro" id="IPR003661">
    <property type="entry name" value="HisK_dim/P_dom"/>
</dbReference>
<dbReference type="InterPro" id="IPR004358">
    <property type="entry name" value="Sig_transdc_His_kin-like_C"/>
</dbReference>
<keyword evidence="14" id="KW-0547">Nucleotide-binding</keyword>
<evidence type="ECO:0000256" key="3">
    <source>
        <dbReference type="ARBA" id="ARBA00012438"/>
    </source>
</evidence>
<comment type="catalytic activity">
    <reaction evidence="1">
        <text>ATP + protein L-histidine = ADP + protein N-phospho-L-histidine.</text>
        <dbReference type="EC" id="2.7.13.3"/>
    </reaction>
</comment>
<keyword evidence="5" id="KW-0808">Transferase</keyword>
<dbReference type="PANTHER" id="PTHR45436:SF5">
    <property type="entry name" value="SENSOR HISTIDINE KINASE TRCS"/>
    <property type="match status" value="1"/>
</dbReference>
<dbReference type="SUPFAM" id="SSF47384">
    <property type="entry name" value="Homodimeric domain of signal transducing histidine kinase"/>
    <property type="match status" value="1"/>
</dbReference>
<reference evidence="14 15" key="1">
    <citation type="submission" date="2021-12" db="EMBL/GenBank/DDBJ databases">
        <title>Discovery of the Pendulisporaceae a myxobacterial family with distinct sporulation behavior and unique specialized metabolism.</title>
        <authorList>
            <person name="Garcia R."/>
            <person name="Popoff A."/>
            <person name="Bader C.D."/>
            <person name="Loehr J."/>
            <person name="Walesch S."/>
            <person name="Walt C."/>
            <person name="Boldt J."/>
            <person name="Bunk B."/>
            <person name="Haeckl F.J.F.P.J."/>
            <person name="Gunesch A.P."/>
            <person name="Birkelbach J."/>
            <person name="Nuebel U."/>
            <person name="Pietschmann T."/>
            <person name="Bach T."/>
            <person name="Mueller R."/>
        </authorList>
    </citation>
    <scope>NUCLEOTIDE SEQUENCE [LARGE SCALE GENOMIC DNA]</scope>
    <source>
        <strain evidence="14 15">MSr12523</strain>
    </source>
</reference>
<dbReference type="PANTHER" id="PTHR45436">
    <property type="entry name" value="SENSOR HISTIDINE KINASE YKOH"/>
    <property type="match status" value="1"/>
</dbReference>
<dbReference type="InterPro" id="IPR036890">
    <property type="entry name" value="HATPase_C_sf"/>
</dbReference>
<dbReference type="Gene3D" id="3.30.565.10">
    <property type="entry name" value="Histidine kinase-like ATPase, C-terminal domain"/>
    <property type="match status" value="1"/>
</dbReference>
<evidence type="ECO:0000256" key="7">
    <source>
        <dbReference type="ARBA" id="ARBA00022777"/>
    </source>
</evidence>
<dbReference type="InterPro" id="IPR003660">
    <property type="entry name" value="HAMP_dom"/>
</dbReference>
<keyword evidence="7" id="KW-0418">Kinase</keyword>
<dbReference type="InterPro" id="IPR050428">
    <property type="entry name" value="TCS_sensor_his_kinase"/>
</dbReference>
<keyword evidence="4" id="KW-0597">Phosphoprotein</keyword>
<evidence type="ECO:0000256" key="2">
    <source>
        <dbReference type="ARBA" id="ARBA00004370"/>
    </source>
</evidence>
<evidence type="ECO:0000259" key="13">
    <source>
        <dbReference type="PROSITE" id="PS50885"/>
    </source>
</evidence>
<dbReference type="Pfam" id="PF00672">
    <property type="entry name" value="HAMP"/>
    <property type="match status" value="1"/>
</dbReference>
<dbReference type="RefSeq" id="WP_394841155.1">
    <property type="nucleotide sequence ID" value="NZ_CP089982.1"/>
</dbReference>
<keyword evidence="8 11" id="KW-1133">Transmembrane helix</keyword>
<feature type="transmembrane region" description="Helical" evidence="11">
    <location>
        <begin position="148"/>
        <end position="168"/>
    </location>
</feature>
<keyword evidence="10 11" id="KW-0472">Membrane</keyword>
<comment type="subcellular location">
    <subcellularLocation>
        <location evidence="2">Membrane</location>
    </subcellularLocation>
</comment>
<feature type="domain" description="HAMP" evidence="13">
    <location>
        <begin position="169"/>
        <end position="222"/>
    </location>
</feature>
<sequence length="436" mass="47303">MKALPAASVRVRVTFAVTALFGLALILGAWLLVRAVEQTVLRTVEQRQTGHLEALRAQVEHGVPLDALQLPPGPPNTQFEVRTPASPAMPARVLGVGPRLFLAQRRLPDTDLSTTELATISPKEGRLMLVAMSPLDDVRNSVDALKHVLWAAIPALVVAIALGAWWVTGRALSPVRVMTRRVASITGSTLHERLHVSSSGDEIAELAQTMNSMLDRLERAAQRQREFVSDASHELRSPVASIRTQLEVALAHPDPTRWPAVAQDVLAEDARMEKLVADLLLLARLDESNAVARDEIDLDDLVLEQAARTWRLPVQVHGVQAARLTGDRHQLACVARNLIENAVRHAKGRVEVATTTDGSAIRFTVDDDGEGIPRAHRTRVFERFTRLEEGRSRDGGGAGLGLAMVRRIVELHGGAVRIGKSPLGGARVAISLPTAT</sequence>
<dbReference type="InterPro" id="IPR003594">
    <property type="entry name" value="HATPase_dom"/>
</dbReference>